<accession>A0ABX8EFA2</accession>
<organism evidence="2 3">
    <name type="scientific">Nocardioides aquaticus</name>
    <dbReference type="NCBI Taxonomy" id="160826"/>
    <lineage>
        <taxon>Bacteria</taxon>
        <taxon>Bacillati</taxon>
        <taxon>Actinomycetota</taxon>
        <taxon>Actinomycetes</taxon>
        <taxon>Propionibacteriales</taxon>
        <taxon>Nocardioidaceae</taxon>
        <taxon>Nocardioides</taxon>
    </lineage>
</organism>
<dbReference type="SMART" id="SM00220">
    <property type="entry name" value="S_TKc"/>
    <property type="match status" value="1"/>
</dbReference>
<name>A0ABX8EFA2_9ACTN</name>
<dbReference type="Proteomes" id="UP000679307">
    <property type="component" value="Chromosome"/>
</dbReference>
<dbReference type="Pfam" id="PF00069">
    <property type="entry name" value="Pkinase"/>
    <property type="match status" value="1"/>
</dbReference>
<dbReference type="InterPro" id="IPR011009">
    <property type="entry name" value="Kinase-like_dom_sf"/>
</dbReference>
<dbReference type="EMBL" id="CP075371">
    <property type="protein sequence ID" value="QVT79176.1"/>
    <property type="molecule type" value="Genomic_DNA"/>
</dbReference>
<dbReference type="PROSITE" id="PS50011">
    <property type="entry name" value="PROTEIN_KINASE_DOM"/>
    <property type="match status" value="1"/>
</dbReference>
<dbReference type="InterPro" id="IPR000719">
    <property type="entry name" value="Prot_kinase_dom"/>
</dbReference>
<keyword evidence="3" id="KW-1185">Reference proteome</keyword>
<keyword evidence="2" id="KW-0418">Kinase</keyword>
<protein>
    <submittedName>
        <fullName evidence="2">Serine/threonine-protein kinase PK-1</fullName>
        <ecNumber evidence="2">2.7.11.1</ecNumber>
    </submittedName>
</protein>
<reference evidence="2 3" key="1">
    <citation type="submission" date="2021-05" db="EMBL/GenBank/DDBJ databases">
        <title>Complete genome of Nocardioides aquaticus KCTC 9944T isolated from meromictic and hypersaline Ekho Lake, Antarctica.</title>
        <authorList>
            <person name="Hwang K."/>
            <person name="Kim K.M."/>
            <person name="Choe H."/>
        </authorList>
    </citation>
    <scope>NUCLEOTIDE SEQUENCE [LARGE SCALE GENOMIC DNA]</scope>
    <source>
        <strain evidence="2 3">KCTC 9944</strain>
    </source>
</reference>
<dbReference type="RefSeq" id="WP_214058654.1">
    <property type="nucleotide sequence ID" value="NZ_BAAAHS010000177.1"/>
</dbReference>
<keyword evidence="2" id="KW-0808">Transferase</keyword>
<evidence type="ECO:0000313" key="2">
    <source>
        <dbReference type="EMBL" id="QVT79176.1"/>
    </source>
</evidence>
<evidence type="ECO:0000313" key="3">
    <source>
        <dbReference type="Proteomes" id="UP000679307"/>
    </source>
</evidence>
<dbReference type="Gene3D" id="1.10.510.10">
    <property type="entry name" value="Transferase(Phosphotransferase) domain 1"/>
    <property type="match status" value="1"/>
</dbReference>
<evidence type="ECO:0000259" key="1">
    <source>
        <dbReference type="PROSITE" id="PS50011"/>
    </source>
</evidence>
<gene>
    <name evidence="2" type="primary">spk1_2</name>
    <name evidence="2" type="ORF">ENKNEFLB_01557</name>
</gene>
<proteinExistence type="predicted"/>
<sequence length="442" mass="47324">MISEVRHVVDEADVAYQLGEPIAKGGQGIVYRVVAQPDLAIKLLFQPESLAHIARVRRLSLDGLHIAGPTTLLRGETPGYVMRLARDMTTLTAAYLPGQFGNGHDASWYRETGGLRRRLDVASRVAALIVALHDRALAYVDLNPYNVLISDNVELAETWLIDTDNLTSAYSATSQVMGMPGYLAPERSRPHSIAPPSTLADAYSLAVMVFKMLFLSHPLAGTASADLGAEEARDRADAGEFDYIGPSAGSSNSPAAPMTSALLPLGMTTRLAVTARRTFGPGKLDPQLRPGAAAWRDDLFSALDNVVSCPGSCGWTMYRNSATCPACSTPVGRTLVASVHLDDGGVPSPDSQIHVLVVSPRHPTEINPRHLWGASEETDPILTITAHGDTFVVRAEGDAVVSDPQGRPARSVARPAGRATHFRVSVQGRPPRLLALRWAGPR</sequence>
<dbReference type="GO" id="GO:0004674">
    <property type="term" value="F:protein serine/threonine kinase activity"/>
    <property type="evidence" value="ECO:0007669"/>
    <property type="project" value="UniProtKB-EC"/>
</dbReference>
<feature type="domain" description="Protein kinase" evidence="1">
    <location>
        <begin position="16"/>
        <end position="300"/>
    </location>
</feature>
<dbReference type="EC" id="2.7.11.1" evidence="2"/>
<dbReference type="SUPFAM" id="SSF56112">
    <property type="entry name" value="Protein kinase-like (PK-like)"/>
    <property type="match status" value="1"/>
</dbReference>